<accession>A0ACB9LNC9</accession>
<comment type="caution">
    <text evidence="1">The sequence shown here is derived from an EMBL/GenBank/DDBJ whole genome shotgun (WGS) entry which is preliminary data.</text>
</comment>
<protein>
    <submittedName>
        <fullName evidence="1">Uncharacterized protein</fullName>
    </submittedName>
</protein>
<organism evidence="1 2">
    <name type="scientific">Melastoma candidum</name>
    <dbReference type="NCBI Taxonomy" id="119954"/>
    <lineage>
        <taxon>Eukaryota</taxon>
        <taxon>Viridiplantae</taxon>
        <taxon>Streptophyta</taxon>
        <taxon>Embryophyta</taxon>
        <taxon>Tracheophyta</taxon>
        <taxon>Spermatophyta</taxon>
        <taxon>Magnoliopsida</taxon>
        <taxon>eudicotyledons</taxon>
        <taxon>Gunneridae</taxon>
        <taxon>Pentapetalae</taxon>
        <taxon>rosids</taxon>
        <taxon>malvids</taxon>
        <taxon>Myrtales</taxon>
        <taxon>Melastomataceae</taxon>
        <taxon>Melastomatoideae</taxon>
        <taxon>Melastomateae</taxon>
        <taxon>Melastoma</taxon>
    </lineage>
</organism>
<evidence type="ECO:0000313" key="2">
    <source>
        <dbReference type="Proteomes" id="UP001057402"/>
    </source>
</evidence>
<dbReference type="Proteomes" id="UP001057402">
    <property type="component" value="Chromosome 11"/>
</dbReference>
<keyword evidence="2" id="KW-1185">Reference proteome</keyword>
<gene>
    <name evidence="1" type="ORF">MLD38_037294</name>
</gene>
<sequence>MMDSFFTLEYEIRAVGGIESCFVSLPLPLIQALQQSTPSGMLLPGLLPMELRHLPSGDSWAVAWSGDVSNSGSAIEISQQFAQCISLPDHIKVQVRVVSNLPKATLVTVEPLTEDDWEVLELNSEAAEAAILKQIQVVHETMNFPLWLHGHAIIKFRVVSTFPEKTLVQLVPGTEVAVAPKRRLQRSNTEQDTTEHSSEEIKKALLRVQDPNDALTRKVEINSLALSISLTAVAYVHPETAKHFGFGSHCSVVVLPSTTKGLKSKLIKNQLKVKSETGPKEGSTGSLAAKKVERYYIVSLLMSDAVVEGHIMISWPVCMYLGIGPHSWVHVKTYNRRVIKDSSSLTMSPIYLKLLGKDKNNGENGESMLDFRGNQRKQNGNSKHDEDVIRDVEDWSTHVNFINALSDQHYMKDDDASDDQSRAVVGLLAILRAWYLAHTNTFNLDCWKEIKSLALGGESVVHFEIDRCQFRSSGKFQLSNGSMERNTRTEDQTFQIFFLLSPCVPTNDKFAAYELAFNGGKGDRCEDMELQNRKVVLGHPATLHYSTLKQAEKEPFSDLSSLSWMEAAASDIVNRLMVLLSSTAGKWFSLHDLPVPGHVLIHGPAGSGKSLLARAVAKHFEQHVDILAHVDYISCSQFALEKNSSIRQKISNYMSDALDHAPSVVVFDDLDSIVALPSDSEGPVSSSSSMELTEFLEEIIDEYAEKRKSKCGIGPIAFLATIKSLDKIPQSLSSSGRFDFHVQLPAPAASEREAMLKHEMQRRSLNCADEILQDVAFKCDGYDAYDLEILVDRAIHASVVRLMPSSERCDKITLVKDDFSRAMDNFLPVSMRDVTKIAPKSGHSGWEDIGGLLDVRNAIKEMIELPSKFPNVFGKAPLRLRSNVLLYGPPGCGKTHIVGAAAASFSLRFISVKGPELLNKYIGASEQAVRDVFSKAAAAAPCLLFFDEFDSIAPKRGHDNTGVTDRVVNQFLTELDGVEVLTGVFVFAATSRPDLLDAALLRPGRLDRLLFCDFPSKQERLDILKVLSRKLPLEDDVDLDAVANTTDGFSGADLQALLSDAQLEAVHVLLDNQSTEQSNQPGKTPVITNDLLLSVASKARPSVTDAEKKRLYGIYSQFLDSKRSMAAQSRDANGKRATLA</sequence>
<dbReference type="EMBL" id="CM042890">
    <property type="protein sequence ID" value="KAI4312488.1"/>
    <property type="molecule type" value="Genomic_DNA"/>
</dbReference>
<reference evidence="2" key="1">
    <citation type="journal article" date="2023" name="Front. Plant Sci.">
        <title>Chromosomal-level genome assembly of Melastoma candidum provides insights into trichome evolution.</title>
        <authorList>
            <person name="Zhong Y."/>
            <person name="Wu W."/>
            <person name="Sun C."/>
            <person name="Zou P."/>
            <person name="Liu Y."/>
            <person name="Dai S."/>
            <person name="Zhou R."/>
        </authorList>
    </citation>
    <scope>NUCLEOTIDE SEQUENCE [LARGE SCALE GENOMIC DNA]</scope>
</reference>
<name>A0ACB9LNC9_9MYRT</name>
<proteinExistence type="predicted"/>
<evidence type="ECO:0000313" key="1">
    <source>
        <dbReference type="EMBL" id="KAI4312488.1"/>
    </source>
</evidence>